<sequence>MALLEIAVFNIQSALMAAAAGADRLELCDSPADGGTTASYGTLKLIREKINIPVFPIIRPHGGDFCYTDEEYSVIKKDLLLCKELGFEGAVVGILKKDGSINMAQTKALVEMAYPMEITFHRAFDRARAPLEALEDIICCGCSRILTSGQVPNAFDGKELIKTLITQAADRIIIMPGSGVRSNNIQALAAFTGATELHSSARKSSKGSMEFIQGGMKESIENIVVDEHEIQLMKKEIETNLG</sequence>
<keyword evidence="4" id="KW-1185">Reference proteome</keyword>
<evidence type="ECO:0000256" key="1">
    <source>
        <dbReference type="ARBA" id="ARBA00007768"/>
    </source>
</evidence>
<dbReference type="Gene3D" id="3.20.20.380">
    <property type="entry name" value="Copper homeostasis (CutC) domain"/>
    <property type="match status" value="1"/>
</dbReference>
<dbReference type="Proteomes" id="UP000598971">
    <property type="component" value="Unassembled WGS sequence"/>
</dbReference>
<dbReference type="HAMAP" id="MF_00795">
    <property type="entry name" value="CutC"/>
    <property type="match status" value="1"/>
</dbReference>
<comment type="similarity">
    <text evidence="1 2">Belongs to the CutC family.</text>
</comment>
<comment type="caution">
    <text evidence="3">The sequence shown here is derived from an EMBL/GenBank/DDBJ whole genome shotgun (WGS) entry which is preliminary data.</text>
</comment>
<dbReference type="Pfam" id="PF03932">
    <property type="entry name" value="CutC"/>
    <property type="match status" value="1"/>
</dbReference>
<name>A0A8J8FJ24_9BACT</name>
<dbReference type="AlphaFoldDB" id="A0A8J8FJ24"/>
<accession>A0A8J8FJ24</accession>
<organism evidence="3 4">
    <name type="scientific">Limnovirga soli</name>
    <dbReference type="NCBI Taxonomy" id="2656915"/>
    <lineage>
        <taxon>Bacteria</taxon>
        <taxon>Pseudomonadati</taxon>
        <taxon>Bacteroidota</taxon>
        <taxon>Chitinophagia</taxon>
        <taxon>Chitinophagales</taxon>
        <taxon>Chitinophagaceae</taxon>
        <taxon>Limnovirga</taxon>
    </lineage>
</organism>
<evidence type="ECO:0000256" key="2">
    <source>
        <dbReference type="HAMAP-Rule" id="MF_00795"/>
    </source>
</evidence>
<dbReference type="InterPro" id="IPR005627">
    <property type="entry name" value="CutC-like"/>
</dbReference>
<dbReference type="GO" id="GO:0005737">
    <property type="term" value="C:cytoplasm"/>
    <property type="evidence" value="ECO:0007669"/>
    <property type="project" value="UniProtKB-SubCell"/>
</dbReference>
<dbReference type="EMBL" id="WHPF01000016">
    <property type="protein sequence ID" value="NNV57532.1"/>
    <property type="molecule type" value="Genomic_DNA"/>
</dbReference>
<evidence type="ECO:0000313" key="4">
    <source>
        <dbReference type="Proteomes" id="UP000598971"/>
    </source>
</evidence>
<comment type="caution">
    <text evidence="2">Once thought to be involved in copper homeostasis, experiments in E.coli have shown this is not the case.</text>
</comment>
<reference evidence="3" key="1">
    <citation type="submission" date="2019-10" db="EMBL/GenBank/DDBJ databases">
        <title>Draft genome sequence of Panacibacter sp. KCS-6.</title>
        <authorList>
            <person name="Yim K.J."/>
        </authorList>
    </citation>
    <scope>NUCLEOTIDE SEQUENCE</scope>
    <source>
        <strain evidence="3">KCS-6</strain>
    </source>
</reference>
<dbReference type="FunFam" id="3.20.20.380:FF:000001">
    <property type="entry name" value="Copper homeostasis protein CutC"/>
    <property type="match status" value="1"/>
</dbReference>
<keyword evidence="2" id="KW-0963">Cytoplasm</keyword>
<dbReference type="PANTHER" id="PTHR12598:SF0">
    <property type="entry name" value="COPPER HOMEOSTASIS PROTEIN CUTC HOMOLOG"/>
    <property type="match status" value="1"/>
</dbReference>
<dbReference type="SUPFAM" id="SSF110395">
    <property type="entry name" value="CutC-like"/>
    <property type="match status" value="1"/>
</dbReference>
<dbReference type="PANTHER" id="PTHR12598">
    <property type="entry name" value="COPPER HOMEOSTASIS PROTEIN CUTC"/>
    <property type="match status" value="1"/>
</dbReference>
<dbReference type="RefSeq" id="WP_171609481.1">
    <property type="nucleotide sequence ID" value="NZ_WHPF01000016.1"/>
</dbReference>
<protein>
    <recommendedName>
        <fullName evidence="2">PF03932 family protein CutC</fullName>
    </recommendedName>
</protein>
<comment type="subcellular location">
    <subcellularLocation>
        <location evidence="2">Cytoplasm</location>
    </subcellularLocation>
</comment>
<dbReference type="GO" id="GO:0005507">
    <property type="term" value="F:copper ion binding"/>
    <property type="evidence" value="ECO:0007669"/>
    <property type="project" value="TreeGrafter"/>
</dbReference>
<gene>
    <name evidence="2" type="primary">cutC</name>
    <name evidence="3" type="ORF">GD597_18815</name>
</gene>
<dbReference type="InterPro" id="IPR036822">
    <property type="entry name" value="CutC-like_dom_sf"/>
</dbReference>
<proteinExistence type="inferred from homology"/>
<evidence type="ECO:0000313" key="3">
    <source>
        <dbReference type="EMBL" id="NNV57532.1"/>
    </source>
</evidence>